<evidence type="ECO:0000313" key="3">
    <source>
        <dbReference type="Proteomes" id="UP001159363"/>
    </source>
</evidence>
<gene>
    <name evidence="2" type="ORF">PR048_007660</name>
</gene>
<dbReference type="EMBL" id="JARBHB010000003">
    <property type="protein sequence ID" value="KAJ8888173.1"/>
    <property type="molecule type" value="Genomic_DNA"/>
</dbReference>
<feature type="compositionally biased region" description="Polar residues" evidence="1">
    <location>
        <begin position="119"/>
        <end position="133"/>
    </location>
</feature>
<feature type="compositionally biased region" description="Basic and acidic residues" evidence="1">
    <location>
        <begin position="78"/>
        <end position="88"/>
    </location>
</feature>
<keyword evidence="3" id="KW-1185">Reference proteome</keyword>
<dbReference type="Proteomes" id="UP001159363">
    <property type="component" value="Chromosome 3"/>
</dbReference>
<evidence type="ECO:0000313" key="2">
    <source>
        <dbReference type="EMBL" id="KAJ8888173.1"/>
    </source>
</evidence>
<sequence>MFLCQFNQFQAHLTSQHMSAERNSHRKLGNPALSTSRIIVSTQISPIPNIRSRKQRTSLTSRSGRKPGTCVTITSSPYKERIQNESAKRLLSQKKKDMRRGRHQRKSVVSSGGGDKSLGTKSQVSVPNESTSCAEELSFHDDSSEI</sequence>
<name>A0ABQ9HWI7_9NEOP</name>
<proteinExistence type="predicted"/>
<feature type="region of interest" description="Disordered" evidence="1">
    <location>
        <begin position="51"/>
        <end position="146"/>
    </location>
</feature>
<feature type="compositionally biased region" description="Basic and acidic residues" evidence="1">
    <location>
        <begin position="137"/>
        <end position="146"/>
    </location>
</feature>
<evidence type="ECO:0000256" key="1">
    <source>
        <dbReference type="SAM" id="MobiDB-lite"/>
    </source>
</evidence>
<feature type="compositionally biased region" description="Basic residues" evidence="1">
    <location>
        <begin position="91"/>
        <end position="106"/>
    </location>
</feature>
<protein>
    <submittedName>
        <fullName evidence="2">Uncharacterized protein</fullName>
    </submittedName>
</protein>
<reference evidence="2 3" key="1">
    <citation type="submission" date="2023-02" db="EMBL/GenBank/DDBJ databases">
        <title>LHISI_Scaffold_Assembly.</title>
        <authorList>
            <person name="Stuart O.P."/>
            <person name="Cleave R."/>
            <person name="Magrath M.J.L."/>
            <person name="Mikheyev A.S."/>
        </authorList>
    </citation>
    <scope>NUCLEOTIDE SEQUENCE [LARGE SCALE GENOMIC DNA]</scope>
    <source>
        <strain evidence="2">Daus_M_001</strain>
        <tissue evidence="2">Leg muscle</tissue>
    </source>
</reference>
<comment type="caution">
    <text evidence="2">The sequence shown here is derived from an EMBL/GenBank/DDBJ whole genome shotgun (WGS) entry which is preliminary data.</text>
</comment>
<accession>A0ABQ9HWI7</accession>
<organism evidence="2 3">
    <name type="scientific">Dryococelus australis</name>
    <dbReference type="NCBI Taxonomy" id="614101"/>
    <lineage>
        <taxon>Eukaryota</taxon>
        <taxon>Metazoa</taxon>
        <taxon>Ecdysozoa</taxon>
        <taxon>Arthropoda</taxon>
        <taxon>Hexapoda</taxon>
        <taxon>Insecta</taxon>
        <taxon>Pterygota</taxon>
        <taxon>Neoptera</taxon>
        <taxon>Polyneoptera</taxon>
        <taxon>Phasmatodea</taxon>
        <taxon>Verophasmatodea</taxon>
        <taxon>Anareolatae</taxon>
        <taxon>Phasmatidae</taxon>
        <taxon>Eurycanthinae</taxon>
        <taxon>Dryococelus</taxon>
    </lineage>
</organism>